<feature type="domain" description="FecR protein" evidence="2">
    <location>
        <begin position="181"/>
        <end position="272"/>
    </location>
</feature>
<dbReference type="PANTHER" id="PTHR30273">
    <property type="entry name" value="PERIPLASMIC SIGNAL SENSOR AND SIGMA FACTOR ACTIVATOR FECR-RELATED"/>
    <property type="match status" value="1"/>
</dbReference>
<evidence type="ECO:0000256" key="1">
    <source>
        <dbReference type="SAM" id="Phobius"/>
    </source>
</evidence>
<dbReference type="PIRSF" id="PIRSF018266">
    <property type="entry name" value="FecR"/>
    <property type="match status" value="1"/>
</dbReference>
<dbReference type="RefSeq" id="WP_186975057.1">
    <property type="nucleotide sequence ID" value="NZ_JACOOH010000002.1"/>
</dbReference>
<feature type="transmembrane region" description="Helical" evidence="1">
    <location>
        <begin position="86"/>
        <end position="107"/>
    </location>
</feature>
<name>A0ABR7CX95_9BACT</name>
<keyword evidence="1" id="KW-1133">Transmembrane helix</keyword>
<dbReference type="Pfam" id="PF16344">
    <property type="entry name" value="FecR_C"/>
    <property type="match status" value="1"/>
</dbReference>
<evidence type="ECO:0000313" key="4">
    <source>
        <dbReference type="EMBL" id="MBC5620224.1"/>
    </source>
</evidence>
<keyword evidence="1" id="KW-0472">Membrane</keyword>
<dbReference type="InterPro" id="IPR012373">
    <property type="entry name" value="Ferrdict_sens_TM"/>
</dbReference>
<keyword evidence="1" id="KW-0812">Transmembrane</keyword>
<comment type="caution">
    <text evidence="4">The sequence shown here is derived from an EMBL/GenBank/DDBJ whole genome shotgun (WGS) entry which is preliminary data.</text>
</comment>
<accession>A0ABR7CX95</accession>
<dbReference type="InterPro" id="IPR006860">
    <property type="entry name" value="FecR"/>
</dbReference>
<gene>
    <name evidence="4" type="ORF">H8S64_03830</name>
</gene>
<feature type="domain" description="Protein FecR C-terminal" evidence="3">
    <location>
        <begin position="315"/>
        <end position="383"/>
    </location>
</feature>
<sequence length="384" mass="44207">MEKQIIKRIEVARLVALHKLGVLPEDEERRLAAWAAQSEENRQLYEKLLHAETSRNNGMPTTEKAWQDFTRRYRVRPKRYATWRRVSYTAVACCAAVLLTTGILHFYSRDKADEIMTPRPLNSVQLVLENGNTITLDREEHAAIKQTASIPLEMNQKEIDYTTVEQESLQEIPVYHKIIVPKYGEYTVKLADNTVVKLNSESTLKYPVAFNGDTREVWLSGEAYLEVTRDTSKQFIVHAAGTEIAVLGTTFNVNAYDTEKEVATTLVNGKVEVSNEVTTQVISPGQQAITSRDNPLIEVKKVDTRVVTAWVRDMFYFDEEPLASIIETLARWYEFRVVFENENAKQRRFTLEVSRYADIDKVLNFIEETRVVKCRKEGNTIYIK</sequence>
<dbReference type="Pfam" id="PF04773">
    <property type="entry name" value="FecR"/>
    <property type="match status" value="1"/>
</dbReference>
<proteinExistence type="predicted"/>
<dbReference type="InterPro" id="IPR032508">
    <property type="entry name" value="FecR_C"/>
</dbReference>
<dbReference type="PANTHER" id="PTHR30273:SF2">
    <property type="entry name" value="PROTEIN FECR"/>
    <property type="match status" value="1"/>
</dbReference>
<protein>
    <submittedName>
        <fullName evidence="4">DUF4974 domain-containing protein</fullName>
    </submittedName>
</protein>
<evidence type="ECO:0000313" key="5">
    <source>
        <dbReference type="Proteomes" id="UP000646484"/>
    </source>
</evidence>
<reference evidence="4 5" key="1">
    <citation type="submission" date="2020-08" db="EMBL/GenBank/DDBJ databases">
        <title>Genome public.</title>
        <authorList>
            <person name="Liu C."/>
            <person name="Sun Q."/>
        </authorList>
    </citation>
    <scope>NUCLEOTIDE SEQUENCE [LARGE SCALE GENOMIC DNA]</scope>
    <source>
        <strain evidence="4 5">NSJ-56</strain>
    </source>
</reference>
<organism evidence="4 5">
    <name type="scientific">Butyricimonas hominis</name>
    <dbReference type="NCBI Taxonomy" id="2763032"/>
    <lineage>
        <taxon>Bacteria</taxon>
        <taxon>Pseudomonadati</taxon>
        <taxon>Bacteroidota</taxon>
        <taxon>Bacteroidia</taxon>
        <taxon>Bacteroidales</taxon>
        <taxon>Odoribacteraceae</taxon>
        <taxon>Butyricimonas</taxon>
    </lineage>
</organism>
<dbReference type="EMBL" id="JACOOH010000002">
    <property type="protein sequence ID" value="MBC5620224.1"/>
    <property type="molecule type" value="Genomic_DNA"/>
</dbReference>
<keyword evidence="5" id="KW-1185">Reference proteome</keyword>
<dbReference type="Gene3D" id="2.60.120.1440">
    <property type="match status" value="1"/>
</dbReference>
<dbReference type="Proteomes" id="UP000646484">
    <property type="component" value="Unassembled WGS sequence"/>
</dbReference>
<dbReference type="Gene3D" id="3.55.50.30">
    <property type="match status" value="1"/>
</dbReference>
<evidence type="ECO:0000259" key="2">
    <source>
        <dbReference type="Pfam" id="PF04773"/>
    </source>
</evidence>
<evidence type="ECO:0000259" key="3">
    <source>
        <dbReference type="Pfam" id="PF16344"/>
    </source>
</evidence>